<dbReference type="OrthoDB" id="248320at2759"/>
<feature type="compositionally biased region" description="Basic and acidic residues" evidence="5">
    <location>
        <begin position="1444"/>
        <end position="1469"/>
    </location>
</feature>
<evidence type="ECO:0000256" key="3">
    <source>
        <dbReference type="ARBA" id="ARBA00023242"/>
    </source>
</evidence>
<feature type="compositionally biased region" description="Basic and acidic residues" evidence="5">
    <location>
        <begin position="577"/>
        <end position="597"/>
    </location>
</feature>
<feature type="compositionally biased region" description="Polar residues" evidence="5">
    <location>
        <begin position="1749"/>
        <end position="1759"/>
    </location>
</feature>
<feature type="region of interest" description="Disordered" evidence="5">
    <location>
        <begin position="792"/>
        <end position="816"/>
    </location>
</feature>
<dbReference type="Proteomes" id="UP001150569">
    <property type="component" value="Unassembled WGS sequence"/>
</dbReference>
<feature type="compositionally biased region" description="Polar residues" evidence="5">
    <location>
        <begin position="1990"/>
        <end position="2000"/>
    </location>
</feature>
<dbReference type="InterPro" id="IPR015943">
    <property type="entry name" value="WD40/YVTN_repeat-like_dom_sf"/>
</dbReference>
<feature type="region of interest" description="Disordered" evidence="5">
    <location>
        <begin position="1281"/>
        <end position="1417"/>
    </location>
</feature>
<accession>A0A9W8A083</accession>
<feature type="compositionally biased region" description="Low complexity" evidence="5">
    <location>
        <begin position="1488"/>
        <end position="1499"/>
    </location>
</feature>
<feature type="region of interest" description="Disordered" evidence="5">
    <location>
        <begin position="1941"/>
        <end position="2021"/>
    </location>
</feature>
<feature type="region of interest" description="Disordered" evidence="5">
    <location>
        <begin position="470"/>
        <end position="496"/>
    </location>
</feature>
<feature type="compositionally biased region" description="Low complexity" evidence="5">
    <location>
        <begin position="1676"/>
        <end position="1690"/>
    </location>
</feature>
<feature type="region of interest" description="Disordered" evidence="5">
    <location>
        <begin position="548"/>
        <end position="597"/>
    </location>
</feature>
<evidence type="ECO:0000256" key="1">
    <source>
        <dbReference type="ARBA" id="ARBA00004123"/>
    </source>
</evidence>
<feature type="compositionally biased region" description="Low complexity" evidence="5">
    <location>
        <begin position="1602"/>
        <end position="1612"/>
    </location>
</feature>
<feature type="coiled-coil region" evidence="4">
    <location>
        <begin position="765"/>
        <end position="792"/>
    </location>
</feature>
<feature type="compositionally biased region" description="Polar residues" evidence="5">
    <location>
        <begin position="1864"/>
        <end position="1875"/>
    </location>
</feature>
<feature type="region of interest" description="Disordered" evidence="5">
    <location>
        <begin position="1444"/>
        <end position="1781"/>
    </location>
</feature>
<keyword evidence="3" id="KW-0539">Nucleus</keyword>
<feature type="compositionally biased region" description="Acidic residues" evidence="5">
    <location>
        <begin position="1470"/>
        <end position="1479"/>
    </location>
</feature>
<feature type="region of interest" description="Disordered" evidence="5">
    <location>
        <begin position="1833"/>
        <end position="1883"/>
    </location>
</feature>
<keyword evidence="2" id="KW-0813">Transport</keyword>
<feature type="compositionally biased region" description="Gly residues" evidence="5">
    <location>
        <begin position="2002"/>
        <end position="2021"/>
    </location>
</feature>
<feature type="compositionally biased region" description="Low complexity" evidence="5">
    <location>
        <begin position="1712"/>
        <end position="1722"/>
    </location>
</feature>
<organism evidence="7 8">
    <name type="scientific">Tieghemiomyces parasiticus</name>
    <dbReference type="NCBI Taxonomy" id="78921"/>
    <lineage>
        <taxon>Eukaryota</taxon>
        <taxon>Fungi</taxon>
        <taxon>Fungi incertae sedis</taxon>
        <taxon>Zoopagomycota</taxon>
        <taxon>Kickxellomycotina</taxon>
        <taxon>Dimargaritomycetes</taxon>
        <taxon>Dimargaritales</taxon>
        <taxon>Dimargaritaceae</taxon>
        <taxon>Tieghemiomyces</taxon>
    </lineage>
</organism>
<dbReference type="SUPFAM" id="SSF117289">
    <property type="entry name" value="Nucleoporin domain"/>
    <property type="match status" value="1"/>
</dbReference>
<evidence type="ECO:0000259" key="6">
    <source>
        <dbReference type="Pfam" id="PF16755"/>
    </source>
</evidence>
<feature type="region of interest" description="Disordered" evidence="5">
    <location>
        <begin position="1072"/>
        <end position="1111"/>
    </location>
</feature>
<evidence type="ECO:0000256" key="4">
    <source>
        <dbReference type="SAM" id="Coils"/>
    </source>
</evidence>
<feature type="compositionally biased region" description="Low complexity" evidence="5">
    <location>
        <begin position="1087"/>
        <end position="1102"/>
    </location>
</feature>
<feature type="compositionally biased region" description="Polar residues" evidence="5">
    <location>
        <begin position="1834"/>
        <end position="1857"/>
    </location>
</feature>
<dbReference type="GO" id="GO:0005634">
    <property type="term" value="C:nucleus"/>
    <property type="evidence" value="ECO:0007669"/>
    <property type="project" value="UniProtKB-SubCell"/>
</dbReference>
<feature type="region of interest" description="Disordered" evidence="5">
    <location>
        <begin position="861"/>
        <end position="974"/>
    </location>
</feature>
<evidence type="ECO:0000256" key="5">
    <source>
        <dbReference type="SAM" id="MobiDB-lite"/>
    </source>
</evidence>
<feature type="compositionally biased region" description="Low complexity" evidence="5">
    <location>
        <begin position="948"/>
        <end position="973"/>
    </location>
</feature>
<feature type="compositionally biased region" description="Polar residues" evidence="5">
    <location>
        <begin position="862"/>
        <end position="879"/>
    </location>
</feature>
<comment type="subcellular location">
    <subcellularLocation>
        <location evidence="1">Nucleus</location>
    </subcellularLocation>
</comment>
<feature type="compositionally biased region" description="Basic and acidic residues" evidence="5">
    <location>
        <begin position="1347"/>
        <end position="1370"/>
    </location>
</feature>
<keyword evidence="4" id="KW-0175">Coiled coil</keyword>
<feature type="compositionally biased region" description="Basic and acidic residues" evidence="5">
    <location>
        <begin position="1651"/>
        <end position="1660"/>
    </location>
</feature>
<dbReference type="Pfam" id="PF16755">
    <property type="entry name" value="Beta-prop_NUP159_NUP214"/>
    <property type="match status" value="1"/>
</dbReference>
<protein>
    <recommendedName>
        <fullName evidence="6">Nucleoporin Nup159/Nup146 N-terminal domain-containing protein</fullName>
    </recommendedName>
</protein>
<proteinExistence type="predicted"/>
<gene>
    <name evidence="7" type="ORF">IWQ60_007972</name>
</gene>
<evidence type="ECO:0000313" key="8">
    <source>
        <dbReference type="Proteomes" id="UP001150569"/>
    </source>
</evidence>
<feature type="compositionally biased region" description="Polar residues" evidence="5">
    <location>
        <begin position="486"/>
        <end position="495"/>
    </location>
</feature>
<dbReference type="EMBL" id="JANBPT010000566">
    <property type="protein sequence ID" value="KAJ1916858.1"/>
    <property type="molecule type" value="Genomic_DNA"/>
</dbReference>
<comment type="caution">
    <text evidence="7">The sequence shown here is derived from an EMBL/GenBank/DDBJ whole genome shotgun (WGS) entry which is preliminary data.</text>
</comment>
<name>A0A9W8A083_9FUNG</name>
<dbReference type="Gene3D" id="2.130.10.10">
    <property type="entry name" value="YVTN repeat-like/Quinoprotein amine dehydrogenase"/>
    <property type="match status" value="1"/>
</dbReference>
<evidence type="ECO:0000313" key="7">
    <source>
        <dbReference type="EMBL" id="KAJ1916858.1"/>
    </source>
</evidence>
<sequence>MANIRTLEEVDNDRFSFREIKNGFLYRMGPAFHADQIPGFCSLLAVSNKHRVLLAATADGVVVVETGELENAWRSAPSMETKAIESLDGHFKFAIPDATVHQVSVDASEDNVLVGLADGRIMLFQLTSLVRTKEPTRTFTVPTVLGVESCNIRDLRPNPKAFPHLAAVLYTTGQMHLVNIETGAVVHATRFPPKDRITAISWSRLGKQLMLGTISGEILQFNAEGKTVKRLPSPPPDEDAQADRYVVYVRWLENMELVAVYNDRPDNLDDYFAPQPKPVPEREHNDRLYVVSWTKNLETITYLRNYSPCMPGGCTEREGRYFGADLHHWGSTARHILALAGTMSPDVATVAQNTSGFADDKVPGGWETWILDETKRAMLALTRPGDEDTTPVGLALYLASDTILPPIDPDAADPASPATQDTPPVPILFVYSTDATLNAYYLIYETAIANGLPYPGMVTDGSPLKMPLVKSGPPPPTVKPVARLPGQTQAPSMGFNTAFGHASAKAAGSATRPALSFPSSTVASPASRPPAAVSVAANVSVPAAAPPGGVAEPAGLHGQSPRSRPVPASKTSTDGLPRPREKVQDGRPTPEEEDAADKARMEHMLLQLMVRIYADFDCEMNALRERLSQSAADASRFRGYAEDARLERTGGLSASARADHPAIYTLGMLQSLQFMDFDGLAEATKRLHTVTADTRTASSTLRRAVLDLQSAILNLESKRSHAAAEVRRFEARLPQPGGGAQALDPVAHQCNDPDGHIANYFHEARQTLRTRYDEAEKRLRVIRRNVDFLQRLADGPPGKADKTSGSFRSVPPPPADTTLSLRDELARSMITLAIGAREHLATLNSLELALERLELDCGESPAVTTTTHSRPSPARSTVATVPGHRGFGVSTSGRRPASLGSVLASPGPPVGTPTCTTHRPTDSPSRPWRTPAAFGSRHPTAGYSPGDASVRSPRTPASPSSSIGSSAADSPSSLVRDTPSAVALLSPFRTLGLSADQDELTSAQAHRRAAGLQSTLARPVTLKVNRCTAPATSTFDLTGQLNRVACNPIEIPGAPSTPAGQRTPAQALAPTPEFASKFGSPASLHRPSPGLAAPTASASPAKPTVPEPVPSTATASAFVAPPLGTSHSTPPQFGQATPLTSKAGPTTPSGFAKASAGFGVSAFGSPAVKPGPNAFGSLASTPTSASAFTSTGTTSTISTLAAASSLGSFGAAPTSRSASASTTTAPAFAASEAFPAFKSTAIPAFGSSATAPVSPSPATSATTPAAPAFASSFLASPAPKKAAGWGSFDSKPVSQTTAPPTFGFLKPSSTENQADQKADEAAKGNTSESDEPDTTKPVEEANTEGARTTEAKSDGNSEPKKANQDDRKAIVEPVTPATKVVGFAQDEGSDQDDANSSFELLEENPKTPAVSGSPTAVGQAISQALDTCITASVTEGKLFSEVVKEGTEAEEKEPTQSDARKADVTKRDDEGSETEEDEPTPGKASDGDAATADQPPATANLSKNQPGTDSKAADNQPAATSDATVPQEPTPKETERSVDPVTDDTEPARTLATPPLPEGDSSFFSSDEDIDENDIDDVGSGPARAQSTLPDDDEGYSSPLRGSSDGASGGAFSEDETDRAHSRTPDVMVSGPSSPRNGNFKSAEFLQPDSDSDKLDEDSPPRSSRPFGISDSNRTSAPPAFGFAASSSSGVNTSAIPAFAAPSGGFGGGFGSSSAFNTAGPGTSSGFGSGFGNSALDRASAPATDAFSAGSSSMGSTQRRPVPGLEDEDEDDGNGMMGTDYNDDTDLSIGNMGGFGSGGPRQTTNSMFNTSQTPAASTTGPFSNAAPAFGSGFGTSAGTQSQSQGGNDASRFFTSGTLGWGNLPTANSNPETSSRWGGGNNSGTVTAFGAIDTNNGNSSNLPPAFQSAPTTAAAPVFGAASAFGAPSVSAASSPFARAHMNQPQFGRSSFGQPANNPLAPQPQAPNPATAPIRGGGFSSYANGPSAFASLAQQGSKQNTPAFGGGGTNAGGNGSGLGGSGW</sequence>
<feature type="compositionally biased region" description="Polar residues" evidence="5">
    <location>
        <begin position="1941"/>
        <end position="1951"/>
    </location>
</feature>
<keyword evidence="8" id="KW-1185">Reference proteome</keyword>
<feature type="domain" description="Nucleoporin Nup159/Nup146 N-terminal" evidence="6">
    <location>
        <begin position="42"/>
        <end position="429"/>
    </location>
</feature>
<reference evidence="7" key="1">
    <citation type="submission" date="2022-07" db="EMBL/GenBank/DDBJ databases">
        <title>Phylogenomic reconstructions and comparative analyses of Kickxellomycotina fungi.</title>
        <authorList>
            <person name="Reynolds N.K."/>
            <person name="Stajich J.E."/>
            <person name="Barry K."/>
            <person name="Grigoriev I.V."/>
            <person name="Crous P."/>
            <person name="Smith M.E."/>
        </authorList>
    </citation>
    <scope>NUCLEOTIDE SEQUENCE</scope>
    <source>
        <strain evidence="7">RSA 861</strain>
    </source>
</reference>
<feature type="compositionally biased region" description="Acidic residues" evidence="5">
    <location>
        <begin position="1566"/>
        <end position="1577"/>
    </location>
</feature>
<evidence type="ECO:0000256" key="2">
    <source>
        <dbReference type="ARBA" id="ARBA00022448"/>
    </source>
</evidence>
<feature type="compositionally biased region" description="Polar residues" evidence="5">
    <location>
        <begin position="1631"/>
        <end position="1640"/>
    </location>
</feature>
<dbReference type="InterPro" id="IPR039462">
    <property type="entry name" value="Nup159/Nup146_N"/>
</dbReference>